<organism evidence="1 2">
    <name type="scientific">Saccharococcus caldoxylosilyticus</name>
    <dbReference type="NCBI Taxonomy" id="81408"/>
    <lineage>
        <taxon>Bacteria</taxon>
        <taxon>Bacillati</taxon>
        <taxon>Bacillota</taxon>
        <taxon>Bacilli</taxon>
        <taxon>Bacillales</taxon>
        <taxon>Anoxybacillaceae</taxon>
        <taxon>Saccharococcus</taxon>
    </lineage>
</organism>
<dbReference type="Proteomes" id="UP000075455">
    <property type="component" value="Unassembled WGS sequence"/>
</dbReference>
<dbReference type="AlphaFoldDB" id="A0A150L6T2"/>
<dbReference type="STRING" id="81408.B4119_3457"/>
<comment type="caution">
    <text evidence="1">The sequence shown here is derived from an EMBL/GenBank/DDBJ whole genome shotgun (WGS) entry which is preliminary data.</text>
</comment>
<evidence type="ECO:0000313" key="2">
    <source>
        <dbReference type="Proteomes" id="UP000075455"/>
    </source>
</evidence>
<accession>A0A150L6T2</accession>
<gene>
    <name evidence="1" type="ORF">B4119_3457</name>
</gene>
<proteinExistence type="predicted"/>
<name>A0A150L6T2_9BACL</name>
<evidence type="ECO:0000313" key="1">
    <source>
        <dbReference type="EMBL" id="KYD07706.1"/>
    </source>
</evidence>
<sequence>MSIATVRLVGAKSNGVLPLLSSCFYKMRFMKRRPPVSATETMAAVVI</sequence>
<dbReference type="EMBL" id="LQYS01000114">
    <property type="protein sequence ID" value="KYD07706.1"/>
    <property type="molecule type" value="Genomic_DNA"/>
</dbReference>
<dbReference type="PROSITE" id="PS51257">
    <property type="entry name" value="PROKAR_LIPOPROTEIN"/>
    <property type="match status" value="1"/>
</dbReference>
<protein>
    <submittedName>
        <fullName evidence="1">Uncharacterized protein</fullName>
    </submittedName>
</protein>
<reference evidence="1 2" key="1">
    <citation type="submission" date="2016-01" db="EMBL/GenBank/DDBJ databases">
        <title>Draft Genome Sequences of Seven Thermophilic Sporeformers Isolated from Foods.</title>
        <authorList>
            <person name="Berendsen E.M."/>
            <person name="Wells-Bennik M.H."/>
            <person name="Krawcyk A.O."/>
            <person name="De Jong A."/>
            <person name="Holsappel S."/>
            <person name="Eijlander R.T."/>
            <person name="Kuipers O.P."/>
        </authorList>
    </citation>
    <scope>NUCLEOTIDE SEQUENCE [LARGE SCALE GENOMIC DNA]</scope>
    <source>
        <strain evidence="1 2">B4119</strain>
    </source>
</reference>